<name>A0ACB9H4T7_CICIN</name>
<keyword evidence="2" id="KW-1185">Reference proteome</keyword>
<reference evidence="2" key="1">
    <citation type="journal article" date="2022" name="Mol. Ecol. Resour.">
        <title>The genomes of chicory, endive, great burdock and yacon provide insights into Asteraceae palaeo-polyploidization history and plant inulin production.</title>
        <authorList>
            <person name="Fan W."/>
            <person name="Wang S."/>
            <person name="Wang H."/>
            <person name="Wang A."/>
            <person name="Jiang F."/>
            <person name="Liu H."/>
            <person name="Zhao H."/>
            <person name="Xu D."/>
            <person name="Zhang Y."/>
        </authorList>
    </citation>
    <scope>NUCLEOTIDE SEQUENCE [LARGE SCALE GENOMIC DNA]</scope>
    <source>
        <strain evidence="2">cv. Punajuju</strain>
    </source>
</reference>
<dbReference type="Proteomes" id="UP001055811">
    <property type="component" value="Linkage Group LG01"/>
</dbReference>
<sequence>MVKATRLKKEAAKETQSSLHRLIKKKPNPKFLAAFRLRFSERVNVDLVEEVSRFEVRRKNYQREVTRKAFVDHLEQQRIYTYKYRNWMGNEAHCQQA</sequence>
<evidence type="ECO:0000313" key="1">
    <source>
        <dbReference type="EMBL" id="KAI3790740.1"/>
    </source>
</evidence>
<organism evidence="1 2">
    <name type="scientific">Cichorium intybus</name>
    <name type="common">Chicory</name>
    <dbReference type="NCBI Taxonomy" id="13427"/>
    <lineage>
        <taxon>Eukaryota</taxon>
        <taxon>Viridiplantae</taxon>
        <taxon>Streptophyta</taxon>
        <taxon>Embryophyta</taxon>
        <taxon>Tracheophyta</taxon>
        <taxon>Spermatophyta</taxon>
        <taxon>Magnoliopsida</taxon>
        <taxon>eudicotyledons</taxon>
        <taxon>Gunneridae</taxon>
        <taxon>Pentapetalae</taxon>
        <taxon>asterids</taxon>
        <taxon>campanulids</taxon>
        <taxon>Asterales</taxon>
        <taxon>Asteraceae</taxon>
        <taxon>Cichorioideae</taxon>
        <taxon>Cichorieae</taxon>
        <taxon>Cichoriinae</taxon>
        <taxon>Cichorium</taxon>
    </lineage>
</organism>
<gene>
    <name evidence="1" type="ORF">L2E82_04013</name>
</gene>
<proteinExistence type="predicted"/>
<evidence type="ECO:0000313" key="2">
    <source>
        <dbReference type="Proteomes" id="UP001055811"/>
    </source>
</evidence>
<accession>A0ACB9H4T7</accession>
<reference evidence="1 2" key="2">
    <citation type="journal article" date="2022" name="Mol. Ecol. Resour.">
        <title>The genomes of chicory, endive, great burdock and yacon provide insights into Asteraceae paleo-polyploidization history and plant inulin production.</title>
        <authorList>
            <person name="Fan W."/>
            <person name="Wang S."/>
            <person name="Wang H."/>
            <person name="Wang A."/>
            <person name="Jiang F."/>
            <person name="Liu H."/>
            <person name="Zhao H."/>
            <person name="Xu D."/>
            <person name="Zhang Y."/>
        </authorList>
    </citation>
    <scope>NUCLEOTIDE SEQUENCE [LARGE SCALE GENOMIC DNA]</scope>
    <source>
        <strain evidence="2">cv. Punajuju</strain>
        <tissue evidence="1">Leaves</tissue>
    </source>
</reference>
<comment type="caution">
    <text evidence="1">The sequence shown here is derived from an EMBL/GenBank/DDBJ whole genome shotgun (WGS) entry which is preliminary data.</text>
</comment>
<dbReference type="EMBL" id="CM042009">
    <property type="protein sequence ID" value="KAI3790740.1"/>
    <property type="molecule type" value="Genomic_DNA"/>
</dbReference>
<protein>
    <submittedName>
        <fullName evidence="1">Uncharacterized protein</fullName>
    </submittedName>
</protein>